<evidence type="ECO:0000256" key="3">
    <source>
        <dbReference type="ARBA" id="ARBA00010088"/>
    </source>
</evidence>
<protein>
    <recommendedName>
        <fullName evidence="5">Proline iminopeptidase</fullName>
        <ecNumber evidence="4">3.4.11.5</ecNumber>
    </recommendedName>
    <alternativeName>
        <fullName evidence="10">Prolyl aminopeptidase</fullName>
    </alternativeName>
</protein>
<comment type="subcellular location">
    <subcellularLocation>
        <location evidence="2">Cytoplasm</location>
    </subcellularLocation>
</comment>
<reference evidence="12 13" key="1">
    <citation type="journal article" date="2011" name="Front. Microbiol.">
        <title>Genomic signatures of strain selection and enhancement in Bacillus atrophaeus var. globigii, a historical biowarfare simulant.</title>
        <authorList>
            <person name="Gibbons H.S."/>
            <person name="Broomall S.M."/>
            <person name="McNew L.A."/>
            <person name="Daligault H."/>
            <person name="Chapman C."/>
            <person name="Bruce D."/>
            <person name="Karavis M."/>
            <person name="Krepps M."/>
            <person name="McGregor P.A."/>
            <person name="Hong C."/>
            <person name="Park K.H."/>
            <person name="Akmal A."/>
            <person name="Feldman A."/>
            <person name="Lin J.S."/>
            <person name="Chang W.E."/>
            <person name="Higgs B.W."/>
            <person name="Demirev P."/>
            <person name="Lindquist J."/>
            <person name="Liem A."/>
            <person name="Fochler E."/>
            <person name="Read T.D."/>
            <person name="Tapia R."/>
            <person name="Johnson S."/>
            <person name="Bishop-Lilly K.A."/>
            <person name="Detter C."/>
            <person name="Han C."/>
            <person name="Sozhamannan S."/>
            <person name="Rosenzweig C.N."/>
            <person name="Skowronski E.W."/>
        </authorList>
    </citation>
    <scope>NUCLEOTIDE SEQUENCE [LARGE SCALE GENOMIC DNA]</scope>
    <source>
        <strain evidence="12 13">CC-PW-9</strain>
    </source>
</reference>
<proteinExistence type="inferred from homology"/>
<evidence type="ECO:0000256" key="6">
    <source>
        <dbReference type="ARBA" id="ARBA00022438"/>
    </source>
</evidence>
<dbReference type="RefSeq" id="WP_126841856.1">
    <property type="nucleotide sequence ID" value="NZ_PIQH01000005.1"/>
</dbReference>
<evidence type="ECO:0000313" key="12">
    <source>
        <dbReference type="EMBL" id="RUO80359.1"/>
    </source>
</evidence>
<dbReference type="GO" id="GO:0006508">
    <property type="term" value="P:proteolysis"/>
    <property type="evidence" value="ECO:0007669"/>
    <property type="project" value="UniProtKB-KW"/>
</dbReference>
<comment type="similarity">
    <text evidence="3">Belongs to the peptidase S33 family.</text>
</comment>
<dbReference type="AlphaFoldDB" id="A0A432ZR32"/>
<dbReference type="InterPro" id="IPR005944">
    <property type="entry name" value="Pro_iminopeptidase"/>
</dbReference>
<feature type="domain" description="AB hydrolase-1" evidence="11">
    <location>
        <begin position="81"/>
        <end position="440"/>
    </location>
</feature>
<dbReference type="EMBL" id="PIQH01000005">
    <property type="protein sequence ID" value="RUO80359.1"/>
    <property type="molecule type" value="Genomic_DNA"/>
</dbReference>
<evidence type="ECO:0000256" key="9">
    <source>
        <dbReference type="ARBA" id="ARBA00022801"/>
    </source>
</evidence>
<dbReference type="Gene3D" id="3.40.50.1820">
    <property type="entry name" value="alpha/beta hydrolase"/>
    <property type="match status" value="1"/>
</dbReference>
<dbReference type="InterPro" id="IPR002410">
    <property type="entry name" value="Peptidase_S33"/>
</dbReference>
<sequence>MKKFGLLIITIVISVFTIPVFAQSETALKSITESCFVKGIDDRLRCGKITVPENYEQPNGRLIPINFVILPAVKEGAQPDPLLILAGGPGQAATELTPMIARIFKRIRERRDILLIDQRGTGQSHPLSCDISHPDELVTADDDQQLAEMAKACKQQYPDTDFRQYNTVNAVRDFERVRQALGIKQLNLYGGSYGTRVGLTYLREAPEAIRTATLDAVVPNTAVIGPFGKNGSLAFQRMLEDCANSPQCNATFPTLAESYQEVMQRLNDEPVMLNGRDPLTNQPQDLLLTAGRFSSMVRMGLYSPSTRQLLPFVIDSAAEGYYKPTRGLLGSSINESTLYLGLTLSVVCSEDMPRATEQLLAEDGDNTFIGSRTADAFIELCRYWPKFDAPAAWAEPVSSDKPVLLLSGELDPVTPPQWAAKAAETLPNSIEVIAPYGGHTIAGHTCANQIVAQFVEQGSGAKLDTQCLSKEKMRPFVLNSNGAGL</sequence>
<comment type="catalytic activity">
    <reaction evidence="1">
        <text>Release of N-terminal proline from a peptide.</text>
        <dbReference type="EC" id="3.4.11.5"/>
    </reaction>
</comment>
<dbReference type="OrthoDB" id="4510475at2"/>
<keyword evidence="9 12" id="KW-0378">Hydrolase</keyword>
<dbReference type="GO" id="GO:0004177">
    <property type="term" value="F:aminopeptidase activity"/>
    <property type="evidence" value="ECO:0007669"/>
    <property type="project" value="UniProtKB-KW"/>
</dbReference>
<keyword evidence="13" id="KW-1185">Reference proteome</keyword>
<dbReference type="Pfam" id="PF00561">
    <property type="entry name" value="Abhydrolase_1"/>
    <property type="match status" value="1"/>
</dbReference>
<organism evidence="12 13">
    <name type="scientific">Idiomarina tyrosinivorans</name>
    <dbReference type="NCBI Taxonomy" id="1445662"/>
    <lineage>
        <taxon>Bacteria</taxon>
        <taxon>Pseudomonadati</taxon>
        <taxon>Pseudomonadota</taxon>
        <taxon>Gammaproteobacteria</taxon>
        <taxon>Alteromonadales</taxon>
        <taxon>Idiomarinaceae</taxon>
        <taxon>Idiomarina</taxon>
    </lineage>
</organism>
<keyword evidence="6" id="KW-0031">Aminopeptidase</keyword>
<evidence type="ECO:0000256" key="2">
    <source>
        <dbReference type="ARBA" id="ARBA00004496"/>
    </source>
</evidence>
<dbReference type="PRINTS" id="PR00793">
    <property type="entry name" value="PROAMNOPTASE"/>
</dbReference>
<dbReference type="GO" id="GO:0005737">
    <property type="term" value="C:cytoplasm"/>
    <property type="evidence" value="ECO:0007669"/>
    <property type="project" value="UniProtKB-SubCell"/>
</dbReference>
<keyword evidence="7" id="KW-0963">Cytoplasm</keyword>
<evidence type="ECO:0000256" key="5">
    <source>
        <dbReference type="ARBA" id="ARBA00021843"/>
    </source>
</evidence>
<accession>A0A432ZR32</accession>
<gene>
    <name evidence="12" type="ORF">CWI84_06935</name>
</gene>
<name>A0A432ZR32_9GAMM</name>
<evidence type="ECO:0000313" key="13">
    <source>
        <dbReference type="Proteomes" id="UP000287996"/>
    </source>
</evidence>
<comment type="caution">
    <text evidence="12">The sequence shown here is derived from an EMBL/GenBank/DDBJ whole genome shotgun (WGS) entry which is preliminary data.</text>
</comment>
<evidence type="ECO:0000259" key="11">
    <source>
        <dbReference type="Pfam" id="PF00561"/>
    </source>
</evidence>
<evidence type="ECO:0000256" key="8">
    <source>
        <dbReference type="ARBA" id="ARBA00022670"/>
    </source>
</evidence>
<evidence type="ECO:0000256" key="4">
    <source>
        <dbReference type="ARBA" id="ARBA00012568"/>
    </source>
</evidence>
<evidence type="ECO:0000256" key="1">
    <source>
        <dbReference type="ARBA" id="ARBA00001585"/>
    </source>
</evidence>
<dbReference type="PANTHER" id="PTHR43722:SF1">
    <property type="entry name" value="PROLINE IMINOPEPTIDASE"/>
    <property type="match status" value="1"/>
</dbReference>
<dbReference type="InterPro" id="IPR029058">
    <property type="entry name" value="AB_hydrolase_fold"/>
</dbReference>
<evidence type="ECO:0000256" key="7">
    <source>
        <dbReference type="ARBA" id="ARBA00022490"/>
    </source>
</evidence>
<dbReference type="PANTHER" id="PTHR43722">
    <property type="entry name" value="PROLINE IMINOPEPTIDASE"/>
    <property type="match status" value="1"/>
</dbReference>
<dbReference type="InterPro" id="IPR000073">
    <property type="entry name" value="AB_hydrolase_1"/>
</dbReference>
<keyword evidence="8" id="KW-0645">Protease</keyword>
<evidence type="ECO:0000256" key="10">
    <source>
        <dbReference type="ARBA" id="ARBA00029605"/>
    </source>
</evidence>
<dbReference type="SUPFAM" id="SSF53474">
    <property type="entry name" value="alpha/beta-Hydrolases"/>
    <property type="match status" value="1"/>
</dbReference>
<dbReference type="EC" id="3.4.11.5" evidence="4"/>
<dbReference type="Proteomes" id="UP000287996">
    <property type="component" value="Unassembled WGS sequence"/>
</dbReference>